<dbReference type="AlphaFoldDB" id="A0A6A5DGE3"/>
<reference evidence="1" key="3">
    <citation type="submission" date="2021-06" db="EMBL/GenBank/DDBJ databases">
        <title>Chromosome-level genome assembly for S. haematobium.</title>
        <authorList>
            <person name="Stroehlein A.J."/>
        </authorList>
    </citation>
    <scope>NUCLEOTIDE SEQUENCE</scope>
</reference>
<dbReference type="CTD" id="24588212"/>
<dbReference type="EMBL" id="AMPZ03000004">
    <property type="protein sequence ID" value="KAH9584992.1"/>
    <property type="molecule type" value="Genomic_DNA"/>
</dbReference>
<accession>A0A6A5DGE3</accession>
<evidence type="ECO:0000313" key="2">
    <source>
        <dbReference type="Proteomes" id="UP000471633"/>
    </source>
</evidence>
<gene>
    <name evidence="1" type="ORF">MS3_00006395</name>
</gene>
<reference evidence="1" key="2">
    <citation type="journal article" date="2019" name="Gigascience">
        <title>High-quality Schistosoma haematobium genome achieved by single-molecule and long-range sequencing.</title>
        <authorList>
            <person name="Stroehlein A.J."/>
            <person name="Korhonen P.K."/>
            <person name="Chong T.M."/>
            <person name="Lim Y.L."/>
            <person name="Chan K.G."/>
            <person name="Webster B."/>
            <person name="Rollinson D."/>
            <person name="Brindley P.J."/>
            <person name="Gasser R.B."/>
            <person name="Young N.D."/>
        </authorList>
    </citation>
    <scope>NUCLEOTIDE SEQUENCE</scope>
</reference>
<dbReference type="GeneID" id="24588212"/>
<dbReference type="RefSeq" id="XP_051067721.1">
    <property type="nucleotide sequence ID" value="XM_051214534.1"/>
</dbReference>
<evidence type="ECO:0000313" key="1">
    <source>
        <dbReference type="EMBL" id="KAH9584992.1"/>
    </source>
</evidence>
<keyword evidence="2" id="KW-1185">Reference proteome</keyword>
<sequence length="102" mass="11473">MASSEDNGYILQNEVVCIEMKAVEPVLCKPRLLPLKSVKLSGYEVEDETKLNSVFILNFSPLTINLTEKQFVDPEPFIEQNISVIKSQSNILSKLGVKNDFI</sequence>
<reference evidence="1" key="1">
    <citation type="journal article" date="2012" name="Nat. Genet.">
        <title>Whole-genome sequence of Schistosoma haematobium.</title>
        <authorList>
            <person name="Young N.D."/>
            <person name="Jex A.R."/>
            <person name="Li B."/>
            <person name="Liu S."/>
            <person name="Yang L."/>
            <person name="Xiong Z."/>
            <person name="Li Y."/>
            <person name="Cantacessi C."/>
            <person name="Hall R.S."/>
            <person name="Xu X."/>
            <person name="Chen F."/>
            <person name="Wu X."/>
            <person name="Zerlotini A."/>
            <person name="Oliveira G."/>
            <person name="Hofmann A."/>
            <person name="Zhang G."/>
            <person name="Fang X."/>
            <person name="Kang Y."/>
            <person name="Campbell B.E."/>
            <person name="Loukas A."/>
            <person name="Ranganathan S."/>
            <person name="Rollinson D."/>
            <person name="Rinaldi G."/>
            <person name="Brindley P.J."/>
            <person name="Yang H."/>
            <person name="Wang J."/>
            <person name="Wang J."/>
            <person name="Gasser R.B."/>
        </authorList>
    </citation>
    <scope>NUCLEOTIDE SEQUENCE</scope>
</reference>
<reference evidence="1" key="4">
    <citation type="journal article" date="2022" name="PLoS Pathog.">
        <title>Chromosome-level genome of Schistosoma haematobium underpins genome-wide explorations of molecular variation.</title>
        <authorList>
            <person name="Stroehlein A.J."/>
            <person name="Korhonen P.K."/>
            <person name="Lee V.V."/>
            <person name="Ralph S.A."/>
            <person name="Mentink-Kane M."/>
            <person name="You H."/>
            <person name="McManus D.P."/>
            <person name="Tchuente L.T."/>
            <person name="Stothard J.R."/>
            <person name="Kaur P."/>
            <person name="Dudchenko O."/>
            <person name="Aiden E.L."/>
            <person name="Yang B."/>
            <person name="Yang H."/>
            <person name="Emery A.M."/>
            <person name="Webster B.L."/>
            <person name="Brindley P.J."/>
            <person name="Rollinson D."/>
            <person name="Chang B.C.H."/>
            <person name="Gasser R.B."/>
            <person name="Young N.D."/>
        </authorList>
    </citation>
    <scope>NUCLEOTIDE SEQUENCE</scope>
</reference>
<comment type="caution">
    <text evidence="1">The sequence shown here is derived from an EMBL/GenBank/DDBJ whole genome shotgun (WGS) entry which is preliminary data.</text>
</comment>
<protein>
    <submittedName>
        <fullName evidence="1">Uncharacterized protein</fullName>
    </submittedName>
</protein>
<proteinExistence type="predicted"/>
<dbReference type="Proteomes" id="UP000471633">
    <property type="component" value="Unassembled WGS sequence"/>
</dbReference>
<organism evidence="1 2">
    <name type="scientific">Schistosoma haematobium</name>
    <name type="common">Blood fluke</name>
    <dbReference type="NCBI Taxonomy" id="6185"/>
    <lineage>
        <taxon>Eukaryota</taxon>
        <taxon>Metazoa</taxon>
        <taxon>Spiralia</taxon>
        <taxon>Lophotrochozoa</taxon>
        <taxon>Platyhelminthes</taxon>
        <taxon>Trematoda</taxon>
        <taxon>Digenea</taxon>
        <taxon>Strigeidida</taxon>
        <taxon>Schistosomatoidea</taxon>
        <taxon>Schistosomatidae</taxon>
        <taxon>Schistosoma</taxon>
    </lineage>
</organism>
<name>A0A6A5DGE3_SCHHA</name>